<dbReference type="RefSeq" id="WP_107393645.1">
    <property type="nucleotide sequence ID" value="NZ_PHHF01000003.1"/>
</dbReference>
<accession>A0A2T4I8A8</accession>
<evidence type="ECO:0000313" key="2">
    <source>
        <dbReference type="EMBL" id="PTD27835.1"/>
    </source>
</evidence>
<sequence>MTTFRVLDRAGRRLDEIYVYTRDSWGADQAARYIRGMFTRFGEIAERKVPWRSVPVEFGVDGFYCRYEHHYIYWRLLSDGAIGIATVLHERMHQLDRFREDIPL</sequence>
<proteinExistence type="predicted"/>
<organism evidence="2 3">
    <name type="scientific">Edaphosphingomonas fennica</name>
    <dbReference type="NCBI Taxonomy" id="114404"/>
    <lineage>
        <taxon>Bacteria</taxon>
        <taxon>Pseudomonadati</taxon>
        <taxon>Pseudomonadota</taxon>
        <taxon>Alphaproteobacteria</taxon>
        <taxon>Sphingomonadales</taxon>
        <taxon>Rhizorhabdaceae</taxon>
        <taxon>Edaphosphingomonas</taxon>
    </lineage>
</organism>
<evidence type="ECO:0000256" key="1">
    <source>
        <dbReference type="ARBA" id="ARBA00022649"/>
    </source>
</evidence>
<dbReference type="InterPro" id="IPR007712">
    <property type="entry name" value="RelE/ParE_toxin"/>
</dbReference>
<dbReference type="Pfam" id="PF05016">
    <property type="entry name" value="ParE_toxin"/>
    <property type="match status" value="1"/>
</dbReference>
<comment type="caution">
    <text evidence="2">The sequence shown here is derived from an EMBL/GenBank/DDBJ whole genome shotgun (WGS) entry which is preliminary data.</text>
</comment>
<dbReference type="Proteomes" id="UP000241206">
    <property type="component" value="Unassembled WGS sequence"/>
</dbReference>
<keyword evidence="1" id="KW-1277">Toxin-antitoxin system</keyword>
<gene>
    <name evidence="2" type="ORF">CV103_00895</name>
</gene>
<evidence type="ECO:0000313" key="3">
    <source>
        <dbReference type="Proteomes" id="UP000241206"/>
    </source>
</evidence>
<reference evidence="2 3" key="1">
    <citation type="submission" date="2017-11" db="EMBL/GenBank/DDBJ databases">
        <title>Sphingomonas oleivorans sp. nov., isolated from oil-contaminated soil.</title>
        <authorList>
            <person name="Wang L."/>
            <person name="Chen L."/>
        </authorList>
    </citation>
    <scope>NUCLEOTIDE SEQUENCE [LARGE SCALE GENOMIC DNA]</scope>
    <source>
        <strain evidence="2 3">K101</strain>
    </source>
</reference>
<dbReference type="InterPro" id="IPR035093">
    <property type="entry name" value="RelE/ParE_toxin_dom_sf"/>
</dbReference>
<dbReference type="AlphaFoldDB" id="A0A2T4I8A8"/>
<dbReference type="EMBL" id="PHHF01000003">
    <property type="protein sequence ID" value="PTD27835.1"/>
    <property type="molecule type" value="Genomic_DNA"/>
</dbReference>
<protein>
    <submittedName>
        <fullName evidence="2">Plasmid stabilization protein</fullName>
    </submittedName>
</protein>
<dbReference type="Gene3D" id="3.30.2310.20">
    <property type="entry name" value="RelE-like"/>
    <property type="match status" value="1"/>
</dbReference>
<keyword evidence="3" id="KW-1185">Reference proteome</keyword>
<name>A0A2T4I8A8_9SPHN</name>